<dbReference type="PROSITE" id="PS50238">
    <property type="entry name" value="RHOGAP"/>
    <property type="match status" value="1"/>
</dbReference>
<organism evidence="15 16">
    <name type="scientific">Oryzias melastigma</name>
    <name type="common">Marine medaka</name>
    <dbReference type="NCBI Taxonomy" id="30732"/>
    <lineage>
        <taxon>Eukaryota</taxon>
        <taxon>Metazoa</taxon>
        <taxon>Chordata</taxon>
        <taxon>Craniata</taxon>
        <taxon>Vertebrata</taxon>
        <taxon>Euteleostomi</taxon>
        <taxon>Actinopterygii</taxon>
        <taxon>Neopterygii</taxon>
        <taxon>Teleostei</taxon>
        <taxon>Neoteleostei</taxon>
        <taxon>Acanthomorphata</taxon>
        <taxon>Ovalentaria</taxon>
        <taxon>Atherinomorphae</taxon>
        <taxon>Beloniformes</taxon>
        <taxon>Adrianichthyidae</taxon>
        <taxon>Oryziinae</taxon>
        <taxon>Oryzias</taxon>
    </lineage>
</organism>
<dbReference type="InterPro" id="IPR035022">
    <property type="entry name" value="PI3kinase_P85_nSH2"/>
</dbReference>
<feature type="coiled-coil region" evidence="9">
    <location>
        <begin position="516"/>
        <end position="564"/>
    </location>
</feature>
<dbReference type="GO" id="GO:0008286">
    <property type="term" value="P:insulin receptor signaling pathway"/>
    <property type="evidence" value="ECO:0007669"/>
    <property type="project" value="TreeGrafter"/>
</dbReference>
<comment type="similarity">
    <text evidence="1">Belongs to the PI3K p85 subunit family.</text>
</comment>
<dbReference type="InterPro" id="IPR036028">
    <property type="entry name" value="SH3-like_dom_sf"/>
</dbReference>
<dbReference type="Proteomes" id="UP000646548">
    <property type="component" value="Unassembled WGS sequence"/>
</dbReference>
<dbReference type="GO" id="GO:0046854">
    <property type="term" value="P:phosphatidylinositol phosphate biosynthetic process"/>
    <property type="evidence" value="ECO:0007669"/>
    <property type="project" value="TreeGrafter"/>
</dbReference>
<evidence type="ECO:0000256" key="10">
    <source>
        <dbReference type="SAM" id="MobiDB-lite"/>
    </source>
</evidence>
<dbReference type="GO" id="GO:0046935">
    <property type="term" value="F:1-phosphatidylinositol-3-kinase regulator activity"/>
    <property type="evidence" value="ECO:0007669"/>
    <property type="project" value="TreeGrafter"/>
</dbReference>
<name>A0A3B3DMQ6_ORYME</name>
<evidence type="ECO:0000256" key="3">
    <source>
        <dbReference type="ARBA" id="ARBA00022553"/>
    </source>
</evidence>
<dbReference type="GeneTree" id="ENSGT00940000155553"/>
<dbReference type="PaxDb" id="30732-ENSOMEP00000031216"/>
<dbReference type="SMART" id="SM00324">
    <property type="entry name" value="RhoGAP"/>
    <property type="match status" value="1"/>
</dbReference>
<dbReference type="InterPro" id="IPR035020">
    <property type="entry name" value="PI3kinase_P85_cSH2"/>
</dbReference>
<dbReference type="SUPFAM" id="SSF50044">
    <property type="entry name" value="SH3-domain"/>
    <property type="match status" value="1"/>
</dbReference>
<dbReference type="Gene3D" id="1.10.287.1490">
    <property type="match status" value="1"/>
</dbReference>
<dbReference type="InterPro" id="IPR000980">
    <property type="entry name" value="SH2"/>
</dbReference>
<evidence type="ECO:0000313" key="14">
    <source>
        <dbReference type="EMBL" id="KAF6736265.1"/>
    </source>
</evidence>
<feature type="domain" description="Rho-GAP" evidence="13">
    <location>
        <begin position="117"/>
        <end position="303"/>
    </location>
</feature>
<keyword evidence="6" id="KW-0449">Lipoprotein</keyword>
<dbReference type="Ensembl" id="ENSOMET00000022327.1">
    <property type="protein sequence ID" value="ENSOMEP00000031216.1"/>
    <property type="gene ID" value="ENSOMEG00000015946.1"/>
</dbReference>
<dbReference type="PRINTS" id="PR00678">
    <property type="entry name" value="PI3KINASEP85"/>
</dbReference>
<evidence type="ECO:0000259" key="13">
    <source>
        <dbReference type="PROSITE" id="PS50238"/>
    </source>
</evidence>
<dbReference type="FunFam" id="1.10.287.1490:FF:000001">
    <property type="entry name" value="Putative phosphatidylinositol 3-kinase regulatory subunit alpha"/>
    <property type="match status" value="1"/>
</dbReference>
<evidence type="ECO:0000256" key="2">
    <source>
        <dbReference type="ARBA" id="ARBA00022443"/>
    </source>
</evidence>
<proteinExistence type="inferred from homology"/>
<dbReference type="CDD" id="cd09930">
    <property type="entry name" value="SH2_cSH2_p85_like"/>
    <property type="match status" value="1"/>
</dbReference>
<keyword evidence="2 8" id="KW-0728">SH3 domain</keyword>
<dbReference type="InterPro" id="IPR032498">
    <property type="entry name" value="PI3K_P85_iSH2"/>
</dbReference>
<dbReference type="Pfam" id="PF16454">
    <property type="entry name" value="PI3K_P85_iSH2"/>
    <property type="match status" value="1"/>
</dbReference>
<dbReference type="InterPro" id="IPR044124">
    <property type="entry name" value="ISH2_PIK3R1"/>
</dbReference>
<evidence type="ECO:0000256" key="4">
    <source>
        <dbReference type="ARBA" id="ARBA00022737"/>
    </source>
</evidence>
<feature type="domain" description="SH3" evidence="12">
    <location>
        <begin position="3"/>
        <end position="79"/>
    </location>
</feature>
<evidence type="ECO:0000313" key="16">
    <source>
        <dbReference type="Proteomes" id="UP000261560"/>
    </source>
</evidence>
<dbReference type="Gene3D" id="3.30.505.10">
    <property type="entry name" value="SH2 domain"/>
    <property type="match status" value="2"/>
</dbReference>
<feature type="domain" description="SH2" evidence="11">
    <location>
        <begin position="628"/>
        <end position="722"/>
    </location>
</feature>
<dbReference type="PROSITE" id="PS50002">
    <property type="entry name" value="SH3"/>
    <property type="match status" value="1"/>
</dbReference>
<dbReference type="InterPro" id="IPR008936">
    <property type="entry name" value="Rho_GTPase_activation_prot"/>
</dbReference>
<dbReference type="FunFam" id="3.30.505.10:FF:000014">
    <property type="entry name" value="Phosphatidylinositol 3-kinase regulatory subunit alpha"/>
    <property type="match status" value="1"/>
</dbReference>
<evidence type="ECO:0000259" key="12">
    <source>
        <dbReference type="PROSITE" id="PS50002"/>
    </source>
</evidence>
<keyword evidence="5 7" id="KW-0727">SH2 domain</keyword>
<dbReference type="Pfam" id="PF00017">
    <property type="entry name" value="SH2"/>
    <property type="match status" value="2"/>
</dbReference>
<evidence type="ECO:0000256" key="9">
    <source>
        <dbReference type="SAM" id="Coils"/>
    </source>
</evidence>
<dbReference type="CDD" id="cd09942">
    <property type="entry name" value="SH2_nSH2_p85_like"/>
    <property type="match status" value="1"/>
</dbReference>
<dbReference type="PANTHER" id="PTHR10155:SF3">
    <property type="entry name" value="PHOSPHATIDYLINOSITOL 3-KINASE REGULATORY SUBUNIT ALPHA"/>
    <property type="match status" value="1"/>
</dbReference>
<dbReference type="CDD" id="cd04388">
    <property type="entry name" value="RhoGAP_p85"/>
    <property type="match status" value="1"/>
</dbReference>
<dbReference type="SMART" id="SM00252">
    <property type="entry name" value="SH2"/>
    <property type="match status" value="2"/>
</dbReference>
<feature type="domain" description="SH2" evidence="11">
    <location>
        <begin position="335"/>
        <end position="430"/>
    </location>
</feature>
<feature type="compositionally biased region" description="Pro residues" evidence="10">
    <location>
        <begin position="85"/>
        <end position="99"/>
    </location>
</feature>
<dbReference type="OMA" id="EMIDVQV"/>
<evidence type="ECO:0000256" key="6">
    <source>
        <dbReference type="ARBA" id="ARBA00023288"/>
    </source>
</evidence>
<dbReference type="GO" id="GO:0005942">
    <property type="term" value="C:phosphatidylinositol 3-kinase complex"/>
    <property type="evidence" value="ECO:0007669"/>
    <property type="project" value="TreeGrafter"/>
</dbReference>
<sequence>MSAEAYQYRALYDYKKEREEDIDLHEGDILLVSKGALVALGHTDGLEQQPNKIGWLPGFNETTQEKGDFPGTYVEYIGKKWISPPTPKPRPVRPLPVAPSPVKTDAESDSEQGSCLPDLTEQFSLPDTAPPMLTRLLEGIEKKGLENPTLYRTFTAGAGLEVRQYLESDPPSADLDQLDLPVLCDGLRRYLQDLPQPIIHPALQVQMVHTAKEVANPEECAQLLRRVASTPSLPHQYWLALHCLLRHFARVCQSGSKNLLSARTLGEIFSPVFFRQQSVSCEPSLDAYIKIIEVLVTSEWSESQAAPALPPKPPKPAAVINNGMNNNMALQDAEWYWGEISREEVNEKLRDTADGTFLVRDASTKMHGDYTLTLRKGGNNKLIKIFHRDGKYGFSDPLTFSSVVELINHYRNESLAQYNPKLDVKLLYPVSKQQQDQVVKEDNIEAVGRKLCEYHQQYQEKNKEYDRLYEEYTRTSQEIQMKRTAIEAFNETIKIFEEQCQTQERYSKDYIERFRKEGNEKEIQRIMGNYEKLKSRISEIVDSKRRLEEDLRKQAADYREIDKRMNSIKPDLIQLRKTRDQYLTWLTQKGVRQKKLNEWLGIKNENTEDQYSMVEDDEDLPHHDERTWKLEKIDRLEAEGLLQGKRDGTFLVRESSKPGCYACSVVVDGEVKHCVINKTPSGYGFAEPYNLYSSLKELVLHYQHTSLVQHNDSLNVTLAYPVFTQQRR</sequence>
<dbReference type="InterPro" id="IPR036860">
    <property type="entry name" value="SH2_dom_sf"/>
</dbReference>
<dbReference type="PANTHER" id="PTHR10155">
    <property type="entry name" value="PHOSPHATIDYLINOSITOL 3-KINASE REGULATORY SUBUNIT"/>
    <property type="match status" value="1"/>
</dbReference>
<dbReference type="SUPFAM" id="SSF55550">
    <property type="entry name" value="SH2 domain"/>
    <property type="match status" value="2"/>
</dbReference>
<evidence type="ECO:0000256" key="7">
    <source>
        <dbReference type="PROSITE-ProRule" id="PRU00191"/>
    </source>
</evidence>
<dbReference type="Gene3D" id="1.10.555.10">
    <property type="entry name" value="Rho GTPase activation protein"/>
    <property type="match status" value="1"/>
</dbReference>
<keyword evidence="9" id="KW-0175">Coiled coil</keyword>
<dbReference type="OrthoDB" id="3175255at2759"/>
<evidence type="ECO:0000256" key="8">
    <source>
        <dbReference type="PROSITE-ProRule" id="PRU00192"/>
    </source>
</evidence>
<dbReference type="PRINTS" id="PR00401">
    <property type="entry name" value="SH2DOMAIN"/>
</dbReference>
<dbReference type="InterPro" id="IPR000198">
    <property type="entry name" value="RhoGAP_dom"/>
</dbReference>
<reference evidence="14" key="2">
    <citation type="journal article" name="BMC Genomics">
        <title>Long-read sequencing and de novo genome assembly of marine medaka (Oryzias melastigma).</title>
        <authorList>
            <person name="Liang P."/>
            <person name="Saqib H.S.A."/>
            <person name="Ni X."/>
            <person name="Shen Y."/>
        </authorList>
    </citation>
    <scope>NUCLEOTIDE SEQUENCE</scope>
    <source>
        <strain evidence="14">Bigg-433</strain>
    </source>
</reference>
<dbReference type="STRING" id="30732.ENSOMEP00000031216"/>
<evidence type="ECO:0000256" key="5">
    <source>
        <dbReference type="ARBA" id="ARBA00022999"/>
    </source>
</evidence>
<accession>A0A3B3DMQ6</accession>
<evidence type="ECO:0000256" key="1">
    <source>
        <dbReference type="ARBA" id="ARBA00009442"/>
    </source>
</evidence>
<dbReference type="EMBL" id="WKFB01000092">
    <property type="protein sequence ID" value="KAF6736265.1"/>
    <property type="molecule type" value="Genomic_DNA"/>
</dbReference>
<reference evidence="15" key="1">
    <citation type="submission" date="2025-05" db="UniProtKB">
        <authorList>
            <consortium name="Ensembl"/>
        </authorList>
    </citation>
    <scope>IDENTIFICATION</scope>
</reference>
<dbReference type="Proteomes" id="UP000261560">
    <property type="component" value="Unplaced"/>
</dbReference>
<feature type="region of interest" description="Disordered" evidence="10">
    <location>
        <begin position="85"/>
        <end position="115"/>
    </location>
</feature>
<dbReference type="PROSITE" id="PS50001">
    <property type="entry name" value="SH2"/>
    <property type="match status" value="2"/>
</dbReference>
<evidence type="ECO:0000259" key="11">
    <source>
        <dbReference type="PROSITE" id="PS50001"/>
    </source>
</evidence>
<dbReference type="AlphaFoldDB" id="A0A3B3DMQ6"/>
<dbReference type="FunFam" id="3.30.505.10:FF:000006">
    <property type="entry name" value="Phosphatidylinositol 3-kinase regulatory subunit alpha"/>
    <property type="match status" value="1"/>
</dbReference>
<dbReference type="FunFam" id="2.30.30.40:FF:000075">
    <property type="entry name" value="phosphatidylinositol 3-kinase regulatory subunit alpha"/>
    <property type="match status" value="1"/>
</dbReference>
<dbReference type="SUPFAM" id="SSF48350">
    <property type="entry name" value="GTPase activation domain, GAP"/>
    <property type="match status" value="1"/>
</dbReference>
<keyword evidence="3" id="KW-0597">Phosphoprotein</keyword>
<keyword evidence="4" id="KW-0677">Repeat</keyword>
<evidence type="ECO:0000313" key="15">
    <source>
        <dbReference type="Ensembl" id="ENSOMEP00000031216.1"/>
    </source>
</evidence>
<dbReference type="CDD" id="cd12924">
    <property type="entry name" value="iSH2_PIK3R1"/>
    <property type="match status" value="1"/>
</dbReference>
<gene>
    <name evidence="14" type="ORF">FQA47_006993</name>
</gene>
<dbReference type="InterPro" id="IPR001452">
    <property type="entry name" value="SH3_domain"/>
</dbReference>
<dbReference type="Gene3D" id="2.30.30.40">
    <property type="entry name" value="SH3 Domains"/>
    <property type="match status" value="1"/>
</dbReference>
<keyword evidence="16" id="KW-1185">Reference proteome</keyword>
<dbReference type="Pfam" id="PF00620">
    <property type="entry name" value="RhoGAP"/>
    <property type="match status" value="1"/>
</dbReference>
<protein>
    <submittedName>
        <fullName evidence="14">Phosphatidylinositol 3-kinase regulatory subunit alpha</fullName>
    </submittedName>
    <submittedName>
        <fullName evidence="15">Phosphoinositide-3-kinase, regulatory subunit 1 (alpha)</fullName>
    </submittedName>
</protein>
<dbReference type="SMART" id="SM00326">
    <property type="entry name" value="SH3"/>
    <property type="match status" value="1"/>
</dbReference>